<dbReference type="InterPro" id="IPR036412">
    <property type="entry name" value="HAD-like_sf"/>
</dbReference>
<evidence type="ECO:0000313" key="1">
    <source>
        <dbReference type="EMBL" id="MBD7910851.1"/>
    </source>
</evidence>
<dbReference type="PANTHER" id="PTHR10000:SF8">
    <property type="entry name" value="HAD SUPERFAMILY HYDROLASE-LIKE, TYPE 3"/>
    <property type="match status" value="1"/>
</dbReference>
<keyword evidence="2" id="KW-1185">Reference proteome</keyword>
<dbReference type="InterPro" id="IPR006379">
    <property type="entry name" value="HAD-SF_hydro_IIB"/>
</dbReference>
<dbReference type="Gene3D" id="3.30.1240.10">
    <property type="match status" value="1"/>
</dbReference>
<accession>A0ABR8PRQ6</accession>
<dbReference type="NCBIfam" id="TIGR01484">
    <property type="entry name" value="HAD-SF-IIB"/>
    <property type="match status" value="1"/>
</dbReference>
<evidence type="ECO:0000313" key="2">
    <source>
        <dbReference type="Proteomes" id="UP000627781"/>
    </source>
</evidence>
<dbReference type="Pfam" id="PF08282">
    <property type="entry name" value="Hydrolase_3"/>
    <property type="match status" value="1"/>
</dbReference>
<protein>
    <submittedName>
        <fullName evidence="1">HAD family hydrolase</fullName>
    </submittedName>
</protein>
<dbReference type="RefSeq" id="WP_191767916.1">
    <property type="nucleotide sequence ID" value="NZ_JACSRA010000007.1"/>
</dbReference>
<keyword evidence="1" id="KW-0378">Hydrolase</keyword>
<name>A0ABR8PRQ6_9CLOT</name>
<comment type="caution">
    <text evidence="1">The sequence shown here is derived from an EMBL/GenBank/DDBJ whole genome shotgun (WGS) entry which is preliminary data.</text>
</comment>
<gene>
    <name evidence="1" type="ORF">H9661_05715</name>
</gene>
<dbReference type="Gene3D" id="3.40.50.1000">
    <property type="entry name" value="HAD superfamily/HAD-like"/>
    <property type="match status" value="1"/>
</dbReference>
<organism evidence="1 2">
    <name type="scientific">Clostridium cibarium</name>
    <dbReference type="NCBI Taxonomy" id="2762247"/>
    <lineage>
        <taxon>Bacteria</taxon>
        <taxon>Bacillati</taxon>
        <taxon>Bacillota</taxon>
        <taxon>Clostridia</taxon>
        <taxon>Eubacteriales</taxon>
        <taxon>Clostridiaceae</taxon>
        <taxon>Clostridium</taxon>
    </lineage>
</organism>
<dbReference type="GO" id="GO:0016787">
    <property type="term" value="F:hydrolase activity"/>
    <property type="evidence" value="ECO:0007669"/>
    <property type="project" value="UniProtKB-KW"/>
</dbReference>
<proteinExistence type="predicted"/>
<dbReference type="NCBIfam" id="TIGR00099">
    <property type="entry name" value="Cof-subfamily"/>
    <property type="match status" value="1"/>
</dbReference>
<dbReference type="InterPro" id="IPR000150">
    <property type="entry name" value="Cof"/>
</dbReference>
<reference evidence="1 2" key="1">
    <citation type="submission" date="2020-08" db="EMBL/GenBank/DDBJ databases">
        <title>A Genomic Blueprint of the Chicken Gut Microbiome.</title>
        <authorList>
            <person name="Gilroy R."/>
            <person name="Ravi A."/>
            <person name="Getino M."/>
            <person name="Pursley I."/>
            <person name="Horton D.L."/>
            <person name="Alikhan N.-F."/>
            <person name="Baker D."/>
            <person name="Gharbi K."/>
            <person name="Hall N."/>
            <person name="Watson M."/>
            <person name="Adriaenssens E.M."/>
            <person name="Foster-Nyarko E."/>
            <person name="Jarju S."/>
            <person name="Secka A."/>
            <person name="Antonio M."/>
            <person name="Oren A."/>
            <person name="Chaudhuri R."/>
            <person name="La Ragione R.M."/>
            <person name="Hildebrand F."/>
            <person name="Pallen M.J."/>
        </authorList>
    </citation>
    <scope>NUCLEOTIDE SEQUENCE [LARGE SCALE GENOMIC DNA]</scope>
    <source>
        <strain evidence="1 2">Sa3CVN1</strain>
    </source>
</reference>
<dbReference type="PANTHER" id="PTHR10000">
    <property type="entry name" value="PHOSPHOSERINE PHOSPHATASE"/>
    <property type="match status" value="1"/>
</dbReference>
<dbReference type="SUPFAM" id="SSF56784">
    <property type="entry name" value="HAD-like"/>
    <property type="match status" value="1"/>
</dbReference>
<dbReference type="EMBL" id="JACSRA010000007">
    <property type="protein sequence ID" value="MBD7910851.1"/>
    <property type="molecule type" value="Genomic_DNA"/>
</dbReference>
<sequence length="268" mass="30960">MNLYISDLDGTLLNSEALVSDNSKNILNRALNKGINFTIATARTPATVVNILKGINITLPIVTMNGATIYDIKTNKYFYYLTIERKLISTLQNIIAEENLNAFIYSIKDDHIFVYHNILKHPYQIKFYEERKNTIYKTFVQKAPPENLDILYFTIMDYEDKINSLYSRIQHIPGLSLVKYRDTYDKKIMNLEIYHSSASKANAINYLKNYFYFDKLISFGDNLNDIPMFRISDECYAVNNAVDELKNISTSVIESNLDDSVAKFLNSL</sequence>
<dbReference type="Proteomes" id="UP000627781">
    <property type="component" value="Unassembled WGS sequence"/>
</dbReference>
<dbReference type="InterPro" id="IPR023214">
    <property type="entry name" value="HAD_sf"/>
</dbReference>